<dbReference type="Gene3D" id="3.90.1150.10">
    <property type="entry name" value="Aspartate Aminotransferase, domain 1"/>
    <property type="match status" value="1"/>
</dbReference>
<keyword evidence="5" id="KW-1185">Reference proteome</keyword>
<dbReference type="OrthoDB" id="7042322at2759"/>
<keyword evidence="4" id="KW-0032">Aminotransferase</keyword>
<dbReference type="CDD" id="cd00609">
    <property type="entry name" value="AAT_like"/>
    <property type="match status" value="1"/>
</dbReference>
<accession>A0A0M9EN78</accession>
<reference evidence="4 5" key="1">
    <citation type="submission" date="2015-04" db="EMBL/GenBank/DDBJ databases">
        <title>The draft genome sequence of Fusarium langsethiae, a T-2/HT-2 mycotoxin producer.</title>
        <authorList>
            <person name="Lysoe E."/>
            <person name="Divon H.H."/>
            <person name="Terzi V."/>
            <person name="Orru L."/>
            <person name="Lamontanara A."/>
            <person name="Kolseth A.-K."/>
            <person name="Frandsen R.J."/>
            <person name="Nielsen K."/>
            <person name="Thrane U."/>
        </authorList>
    </citation>
    <scope>NUCLEOTIDE SEQUENCE [LARGE SCALE GENOMIC DNA]</scope>
    <source>
        <strain evidence="4 5">Fl201059</strain>
    </source>
</reference>
<dbReference type="AlphaFoldDB" id="A0A0M9EN78"/>
<protein>
    <submittedName>
        <fullName evidence="4">Aspartate aminotransferase</fullName>
    </submittedName>
</protein>
<dbReference type="InterPro" id="IPR015422">
    <property type="entry name" value="PyrdxlP-dep_Trfase_small"/>
</dbReference>
<dbReference type="InterPro" id="IPR015421">
    <property type="entry name" value="PyrdxlP-dep_Trfase_major"/>
</dbReference>
<comment type="similarity">
    <text evidence="1">Belongs to the class-I pyridoxal-phosphate-dependent aminotransferase family.</text>
</comment>
<dbReference type="EMBL" id="JXCE01000615">
    <property type="protein sequence ID" value="KPA36518.1"/>
    <property type="molecule type" value="Genomic_DNA"/>
</dbReference>
<keyword evidence="2" id="KW-0663">Pyridoxal phosphate</keyword>
<sequence>MVRIAPFAVEQWMDNYETTAGVLNVAETCAASVSIDDLVGMCRDTQTSGPIDTSIKLTYGSIPGSHMLRERIAAHCSGEGSQFAAEDIIVTQGAIGANFLTLYSLLEPGDHVICVYPTYQQLYDVPRSIGAEVSLWKLKEEENFVPNTDDLLDLIQDNTKMIVINNPNNPTGVPIPDNVLKRIAHVAKEKDVILFSDEVYRPLFHGGASGRIQVPQPATALGYEKSIVTGSMSKGYALAGIRVGWIASKDKSIISTIMAARDYTTISVSQIDDQIARYALSPAVKPSLVDRNLALARTNSRLVKEFIEVYKSVCSWVEPTAGTTAFVRFNNKNGEPVNDVDFCLDLLRENNVLLVAGSKCFGDDKDFKGYVRMGYVCETDVLVEGLKRLGTYIESNLL</sequence>
<dbReference type="GO" id="GO:0008483">
    <property type="term" value="F:transaminase activity"/>
    <property type="evidence" value="ECO:0007669"/>
    <property type="project" value="UniProtKB-KW"/>
</dbReference>
<dbReference type="InterPro" id="IPR004839">
    <property type="entry name" value="Aminotransferase_I/II_large"/>
</dbReference>
<dbReference type="Proteomes" id="UP000037904">
    <property type="component" value="Unassembled WGS sequence"/>
</dbReference>
<dbReference type="PANTHER" id="PTHR43510:SF1">
    <property type="entry name" value="AMINOTRANSFERASE FUNCTION, HYPOTHETICAL (EUROFUNG)"/>
    <property type="match status" value="1"/>
</dbReference>
<evidence type="ECO:0000256" key="2">
    <source>
        <dbReference type="ARBA" id="ARBA00022898"/>
    </source>
</evidence>
<evidence type="ECO:0000256" key="1">
    <source>
        <dbReference type="ARBA" id="ARBA00007441"/>
    </source>
</evidence>
<proteinExistence type="inferred from homology"/>
<dbReference type="SUPFAM" id="SSF53383">
    <property type="entry name" value="PLP-dependent transferases"/>
    <property type="match status" value="1"/>
</dbReference>
<feature type="domain" description="Aminotransferase class I/classII large" evidence="3">
    <location>
        <begin position="58"/>
        <end position="374"/>
    </location>
</feature>
<name>A0A0M9EN78_FUSLA</name>
<evidence type="ECO:0000259" key="3">
    <source>
        <dbReference type="Pfam" id="PF00155"/>
    </source>
</evidence>
<gene>
    <name evidence="4" type="ORF">FLAG1_10706</name>
</gene>
<dbReference type="GO" id="GO:0030170">
    <property type="term" value="F:pyridoxal phosphate binding"/>
    <property type="evidence" value="ECO:0007669"/>
    <property type="project" value="InterPro"/>
</dbReference>
<dbReference type="PANTHER" id="PTHR43510">
    <property type="entry name" value="AMINOTRANSFERASE FUNCTION, HYPOTHETICAL (EUROFUNG)"/>
    <property type="match status" value="1"/>
</dbReference>
<dbReference type="Gene3D" id="3.40.640.10">
    <property type="entry name" value="Type I PLP-dependent aspartate aminotransferase-like (Major domain)"/>
    <property type="match status" value="1"/>
</dbReference>
<dbReference type="InterPro" id="IPR015424">
    <property type="entry name" value="PyrdxlP-dep_Trfase"/>
</dbReference>
<dbReference type="InterPro" id="IPR004838">
    <property type="entry name" value="NHTrfase_class1_PyrdxlP-BS"/>
</dbReference>
<evidence type="ECO:0000313" key="4">
    <source>
        <dbReference type="EMBL" id="KPA36518.1"/>
    </source>
</evidence>
<keyword evidence="4" id="KW-0808">Transferase</keyword>
<dbReference type="Pfam" id="PF00155">
    <property type="entry name" value="Aminotran_1_2"/>
    <property type="match status" value="1"/>
</dbReference>
<comment type="caution">
    <text evidence="4">The sequence shown here is derived from an EMBL/GenBank/DDBJ whole genome shotgun (WGS) entry which is preliminary data.</text>
</comment>
<dbReference type="PROSITE" id="PS00105">
    <property type="entry name" value="AA_TRANSFER_CLASS_1"/>
    <property type="match status" value="1"/>
</dbReference>
<organism evidence="4 5">
    <name type="scientific">Fusarium langsethiae</name>
    <dbReference type="NCBI Taxonomy" id="179993"/>
    <lineage>
        <taxon>Eukaryota</taxon>
        <taxon>Fungi</taxon>
        <taxon>Dikarya</taxon>
        <taxon>Ascomycota</taxon>
        <taxon>Pezizomycotina</taxon>
        <taxon>Sordariomycetes</taxon>
        <taxon>Hypocreomycetidae</taxon>
        <taxon>Hypocreales</taxon>
        <taxon>Nectriaceae</taxon>
        <taxon>Fusarium</taxon>
    </lineage>
</organism>
<evidence type="ECO:0000313" key="5">
    <source>
        <dbReference type="Proteomes" id="UP000037904"/>
    </source>
</evidence>